<keyword evidence="10" id="KW-1185">Reference proteome</keyword>
<dbReference type="EC" id="3.2.1.52" evidence="3"/>
<evidence type="ECO:0000313" key="10">
    <source>
        <dbReference type="Proteomes" id="UP001500731"/>
    </source>
</evidence>
<keyword evidence="4" id="KW-0378">Hydrolase</keyword>
<evidence type="ECO:0000256" key="5">
    <source>
        <dbReference type="ARBA" id="ARBA00023295"/>
    </source>
</evidence>
<gene>
    <name evidence="9" type="ORF">GCM10023171_02150</name>
</gene>
<feature type="domain" description="Beta-hexosaminidase bacterial type N-terminal" evidence="8">
    <location>
        <begin position="7"/>
        <end position="125"/>
    </location>
</feature>
<keyword evidence="5" id="KW-0326">Glycosidase</keyword>
<feature type="region of interest" description="Disordered" evidence="6">
    <location>
        <begin position="505"/>
        <end position="524"/>
    </location>
</feature>
<evidence type="ECO:0000256" key="4">
    <source>
        <dbReference type="ARBA" id="ARBA00022801"/>
    </source>
</evidence>
<feature type="domain" description="Glycoside hydrolase family 20 catalytic" evidence="7">
    <location>
        <begin position="128"/>
        <end position="466"/>
    </location>
</feature>
<dbReference type="EMBL" id="BAABGP010000003">
    <property type="protein sequence ID" value="GAA4478258.1"/>
    <property type="molecule type" value="Genomic_DNA"/>
</dbReference>
<evidence type="ECO:0000256" key="3">
    <source>
        <dbReference type="ARBA" id="ARBA00012663"/>
    </source>
</evidence>
<dbReference type="CDD" id="cd06568">
    <property type="entry name" value="GH20_SpHex_like"/>
    <property type="match status" value="1"/>
</dbReference>
<dbReference type="Gene3D" id="3.20.20.80">
    <property type="entry name" value="Glycosidases"/>
    <property type="match status" value="1"/>
</dbReference>
<dbReference type="SUPFAM" id="SSF55545">
    <property type="entry name" value="beta-N-acetylhexosaminidase-like domain"/>
    <property type="match status" value="1"/>
</dbReference>
<evidence type="ECO:0000256" key="2">
    <source>
        <dbReference type="ARBA" id="ARBA00006285"/>
    </source>
</evidence>
<comment type="catalytic activity">
    <reaction evidence="1">
        <text>Hydrolysis of terminal non-reducing N-acetyl-D-hexosamine residues in N-acetyl-beta-D-hexosaminides.</text>
        <dbReference type="EC" id="3.2.1.52"/>
    </reaction>
</comment>
<dbReference type="InterPro" id="IPR017853">
    <property type="entry name" value="GH"/>
</dbReference>
<protein>
    <recommendedName>
        <fullName evidence="3">beta-N-acetylhexosaminidase</fullName>
        <ecNumber evidence="3">3.2.1.52</ecNumber>
    </recommendedName>
</protein>
<dbReference type="InterPro" id="IPR029018">
    <property type="entry name" value="Hex-like_dom2"/>
</dbReference>
<dbReference type="Gene3D" id="3.30.379.10">
    <property type="entry name" value="Chitobiase/beta-hexosaminidase domain 2-like"/>
    <property type="match status" value="1"/>
</dbReference>
<dbReference type="RefSeq" id="WP_345183468.1">
    <property type="nucleotide sequence ID" value="NZ_BAABGP010000003.1"/>
</dbReference>
<dbReference type="SUPFAM" id="SSF51445">
    <property type="entry name" value="(Trans)glycosidases"/>
    <property type="match status" value="1"/>
</dbReference>
<evidence type="ECO:0000259" key="7">
    <source>
        <dbReference type="Pfam" id="PF00728"/>
    </source>
</evidence>
<dbReference type="PRINTS" id="PR00738">
    <property type="entry name" value="GLHYDRLASE20"/>
</dbReference>
<feature type="compositionally biased region" description="Low complexity" evidence="6">
    <location>
        <begin position="506"/>
        <end position="518"/>
    </location>
</feature>
<dbReference type="Proteomes" id="UP001500731">
    <property type="component" value="Unassembled WGS sequence"/>
</dbReference>
<comment type="similarity">
    <text evidence="2">Belongs to the glycosyl hydrolase 20 family.</text>
</comment>
<dbReference type="Pfam" id="PF00728">
    <property type="entry name" value="Glyco_hydro_20"/>
    <property type="match status" value="1"/>
</dbReference>
<comment type="caution">
    <text evidence="9">The sequence shown here is derived from an EMBL/GenBank/DDBJ whole genome shotgun (WGS) entry which is preliminary data.</text>
</comment>
<dbReference type="PANTHER" id="PTHR22600:SF57">
    <property type="entry name" value="BETA-N-ACETYLHEXOSAMINIDASE"/>
    <property type="match status" value="1"/>
</dbReference>
<proteinExistence type="inferred from homology"/>
<reference evidence="10" key="1">
    <citation type="journal article" date="2019" name="Int. J. Syst. Evol. Microbiol.">
        <title>The Global Catalogue of Microorganisms (GCM) 10K type strain sequencing project: providing services to taxonomists for standard genome sequencing and annotation.</title>
        <authorList>
            <consortium name="The Broad Institute Genomics Platform"/>
            <consortium name="The Broad Institute Genome Sequencing Center for Infectious Disease"/>
            <person name="Wu L."/>
            <person name="Ma J."/>
        </authorList>
    </citation>
    <scope>NUCLEOTIDE SEQUENCE [LARGE SCALE GENOMIC DNA]</scope>
    <source>
        <strain evidence="10">JCM 17839</strain>
    </source>
</reference>
<dbReference type="InterPro" id="IPR015882">
    <property type="entry name" value="HEX_bac_N"/>
</dbReference>
<accession>A0ABP8P1P0</accession>
<sequence>MVLPDAPSLIPFPASVRLGDGSVPLGSVRLGGDPDAAALLGADLAERIGDEAFHGPVGDAGTTEILLEIDPATGSAEGYTLDASDGRIRITGHGAAGLFYGTRTLLQLLRHDAGWSVPAVRVEDAPRFAYRGVMLDVARHFFGVADVQRYIDRAAALKFNHLHLHLSDDQGWRIQIDSWPLLAERGGASEVGGGAGGFYPKDDFRAIVAYAATRHVTVVPEIDLPGHTHAVGVGYPELVEQPAIDDKTRAESETLNQPLPERGVPYTGWSVGHSSLRIHDERTYALIEDVLTEIAELTPGPYLHLGGDECLGTSAADFALFFERAGRIAAATGKTPIAWHEAGAVADIAEGMIGQYWAGAVPEGAHREHAAHFVERGGALILSPSDRAYLDMKPRADFPLGLAWAGLVPLRLAYAWEPTAVLDDVPADAILGVEAPLWTETVSTLAEADRLVFPRIAAPAEIAWSPQDGPERTWESFRTRVAGLVEAWEAAGIAVDRATVDDALEDAAPADAAHPAPATTQENA</sequence>
<dbReference type="PANTHER" id="PTHR22600">
    <property type="entry name" value="BETA-HEXOSAMINIDASE"/>
    <property type="match status" value="1"/>
</dbReference>
<evidence type="ECO:0000313" key="9">
    <source>
        <dbReference type="EMBL" id="GAA4478258.1"/>
    </source>
</evidence>
<name>A0ABP8P1P0_9MICO</name>
<evidence type="ECO:0000256" key="6">
    <source>
        <dbReference type="SAM" id="MobiDB-lite"/>
    </source>
</evidence>
<dbReference type="InterPro" id="IPR025705">
    <property type="entry name" value="Beta_hexosaminidase_sua/sub"/>
</dbReference>
<evidence type="ECO:0000256" key="1">
    <source>
        <dbReference type="ARBA" id="ARBA00001231"/>
    </source>
</evidence>
<dbReference type="Pfam" id="PF02838">
    <property type="entry name" value="Glyco_hydro_20b"/>
    <property type="match status" value="1"/>
</dbReference>
<dbReference type="InterPro" id="IPR015883">
    <property type="entry name" value="Glyco_hydro_20_cat"/>
</dbReference>
<evidence type="ECO:0000259" key="8">
    <source>
        <dbReference type="Pfam" id="PF02838"/>
    </source>
</evidence>
<organism evidence="9 10">
    <name type="scientific">Microbacterium panaciterrae</name>
    <dbReference type="NCBI Taxonomy" id="985759"/>
    <lineage>
        <taxon>Bacteria</taxon>
        <taxon>Bacillati</taxon>
        <taxon>Actinomycetota</taxon>
        <taxon>Actinomycetes</taxon>
        <taxon>Micrococcales</taxon>
        <taxon>Microbacteriaceae</taxon>
        <taxon>Microbacterium</taxon>
    </lineage>
</organism>